<dbReference type="RefSeq" id="WP_008710440.1">
    <property type="nucleotide sequence ID" value="NZ_CABKQM010000006.1"/>
</dbReference>
<keyword evidence="1" id="KW-0472">Membrane</keyword>
<feature type="transmembrane region" description="Helical" evidence="1">
    <location>
        <begin position="6"/>
        <end position="23"/>
    </location>
</feature>
<organism evidence="2 3">
    <name type="scientific">Cloacibacillus evryensis</name>
    <dbReference type="NCBI Taxonomy" id="508460"/>
    <lineage>
        <taxon>Bacteria</taxon>
        <taxon>Thermotogati</taxon>
        <taxon>Synergistota</taxon>
        <taxon>Synergistia</taxon>
        <taxon>Synergistales</taxon>
        <taxon>Synergistaceae</taxon>
        <taxon>Cloacibacillus</taxon>
    </lineage>
</organism>
<feature type="transmembrane region" description="Helical" evidence="1">
    <location>
        <begin position="58"/>
        <end position="78"/>
    </location>
</feature>
<dbReference type="Proteomes" id="UP001205919">
    <property type="component" value="Unassembled WGS sequence"/>
</dbReference>
<feature type="transmembrane region" description="Helical" evidence="1">
    <location>
        <begin position="401"/>
        <end position="423"/>
    </location>
</feature>
<name>A0AAW5K596_9BACT</name>
<dbReference type="AlphaFoldDB" id="A0AAW5K596"/>
<gene>
    <name evidence="2" type="ORF">NE630_11540</name>
</gene>
<reference evidence="2 3" key="1">
    <citation type="submission" date="2022-06" db="EMBL/GenBank/DDBJ databases">
        <title>Isolation of gut microbiota from human fecal samples.</title>
        <authorList>
            <person name="Pamer E.G."/>
            <person name="Barat B."/>
            <person name="Waligurski E."/>
            <person name="Medina S."/>
            <person name="Paddock L."/>
            <person name="Mostad J."/>
        </authorList>
    </citation>
    <scope>NUCLEOTIDE SEQUENCE [LARGE SCALE GENOMIC DNA]</scope>
    <source>
        <strain evidence="2 3">DFI.9.90</strain>
    </source>
</reference>
<proteinExistence type="predicted"/>
<feature type="transmembrane region" description="Helical" evidence="1">
    <location>
        <begin position="337"/>
        <end position="356"/>
    </location>
</feature>
<feature type="transmembrane region" description="Helical" evidence="1">
    <location>
        <begin position="122"/>
        <end position="140"/>
    </location>
</feature>
<evidence type="ECO:0000313" key="3">
    <source>
        <dbReference type="Proteomes" id="UP001205919"/>
    </source>
</evidence>
<sequence length="432" mass="46190">MFAYAYTILAIIIVAFLVAKIKLSTELSMLFATCVAALYHGVTYSGDIFPVRHIVEGMFTYFDVCLTFITATFFMILVKESGGVAFIVRRIVARFREHRTVCLLLLTLVMLIPGALTGSGATSVLTVGALVGTVLAVMGVNETKRTAAIFLTAAMSAAAPPINLWAMMAAAGANMPYVGFTYPLGILSVFGALFSMFYLAWGGASLDGDKVLETLPEAPEKMGWLRVLLPFAVLAGLIIGGRVAPFSFPVVGLPLIFIISALAMIALSPVKLGVWKIATDTVRNLLPLVGIMVVVGALNQVMAMTGARGLLSLLIVTLPMTTLFATLFFILPISEGILQYAVAPLVGVPLIMLFNMKGLNPIIALSAMAVLWPLGDCLPPTAVVGRAAVMELDYKGRYYKDFVAACFVPFIVIAALCTLFLVFSKDLSFLAQ</sequence>
<feature type="transmembrane region" description="Helical" evidence="1">
    <location>
        <begin position="99"/>
        <end position="116"/>
    </location>
</feature>
<keyword evidence="1" id="KW-0812">Transmembrane</keyword>
<evidence type="ECO:0000313" key="2">
    <source>
        <dbReference type="EMBL" id="MCQ4815064.1"/>
    </source>
</evidence>
<accession>A0AAW5K596</accession>
<feature type="transmembrane region" description="Helical" evidence="1">
    <location>
        <begin position="362"/>
        <end position="389"/>
    </location>
</feature>
<evidence type="ECO:0000256" key="1">
    <source>
        <dbReference type="SAM" id="Phobius"/>
    </source>
</evidence>
<keyword evidence="1" id="KW-1133">Transmembrane helix</keyword>
<feature type="transmembrane region" description="Helical" evidence="1">
    <location>
        <begin position="147"/>
        <end position="168"/>
    </location>
</feature>
<dbReference type="EMBL" id="JANFYT010000026">
    <property type="protein sequence ID" value="MCQ4815064.1"/>
    <property type="molecule type" value="Genomic_DNA"/>
</dbReference>
<feature type="transmembrane region" description="Helical" evidence="1">
    <location>
        <begin position="180"/>
        <end position="202"/>
    </location>
</feature>
<keyword evidence="3" id="KW-1185">Reference proteome</keyword>
<comment type="caution">
    <text evidence="2">The sequence shown here is derived from an EMBL/GenBank/DDBJ whole genome shotgun (WGS) entry which is preliminary data.</text>
</comment>
<feature type="transmembrane region" description="Helical" evidence="1">
    <location>
        <begin position="282"/>
        <end position="303"/>
    </location>
</feature>
<feature type="transmembrane region" description="Helical" evidence="1">
    <location>
        <begin position="250"/>
        <end position="270"/>
    </location>
</feature>
<feature type="transmembrane region" description="Helical" evidence="1">
    <location>
        <begin position="309"/>
        <end position="330"/>
    </location>
</feature>
<feature type="transmembrane region" description="Helical" evidence="1">
    <location>
        <begin position="223"/>
        <end position="244"/>
    </location>
</feature>
<protein>
    <submittedName>
        <fullName evidence="2">C4-dicarboxylate ABC transporter</fullName>
    </submittedName>
</protein>